<evidence type="ECO:0008006" key="3">
    <source>
        <dbReference type="Google" id="ProtNLM"/>
    </source>
</evidence>
<name>A0A418ZPG6_9RHOB</name>
<dbReference type="AlphaFoldDB" id="A0A418ZPG6"/>
<accession>A0A418ZPG6</accession>
<evidence type="ECO:0000313" key="2">
    <source>
        <dbReference type="Proteomes" id="UP000285530"/>
    </source>
</evidence>
<sequence length="185" mass="20023">MPSVVAPPVAGSVSRDDGLAAWDRAWQVMSHPRCANCHVGDDHRPMWSGPDYPRTTPHGMNISAGDSRMGIETLPCATCHITASTLESDPRQAPNAMVDWHLPPVEMAWFGLTSGQVCRQLRDPAMNGGRDWVQIAEHLQEDASHGGFVAWGFAPGGGREPAPFGLQAHIDDVLRWGAAEQPCPE</sequence>
<reference evidence="1 2" key="1">
    <citation type="submission" date="2018-09" db="EMBL/GenBank/DDBJ databases">
        <title>Paracoccus onubensis nov. sp. a moderate halophilic bacterium isolated from Gruta de las Maravillas (Aracena, Spain).</title>
        <authorList>
            <person name="Jurado V."/>
            <person name="Gutierrez-Patricio S."/>
            <person name="Gonzalez-Pimentel J.L."/>
            <person name="Laiz L."/>
            <person name="Saiz-Jimenez C."/>
        </authorList>
    </citation>
    <scope>NUCLEOTIDE SEQUENCE [LARGE SCALE GENOMIC DNA]</scope>
    <source>
        <strain evidence="1 2">DSM 19484</strain>
    </source>
</reference>
<keyword evidence="2" id="KW-1185">Reference proteome</keyword>
<gene>
    <name evidence="1" type="ORF">D3P06_18585</name>
</gene>
<comment type="caution">
    <text evidence="1">The sequence shown here is derived from an EMBL/GenBank/DDBJ whole genome shotgun (WGS) entry which is preliminary data.</text>
</comment>
<dbReference type="Proteomes" id="UP000285530">
    <property type="component" value="Unassembled WGS sequence"/>
</dbReference>
<evidence type="ECO:0000313" key="1">
    <source>
        <dbReference type="EMBL" id="RJK94507.1"/>
    </source>
</evidence>
<protein>
    <recommendedName>
        <fullName evidence="3">Cytochrome c domain-containing protein</fullName>
    </recommendedName>
</protein>
<proteinExistence type="predicted"/>
<dbReference type="SUPFAM" id="SSF48695">
    <property type="entry name" value="Multiheme cytochromes"/>
    <property type="match status" value="1"/>
</dbReference>
<dbReference type="InterPro" id="IPR036280">
    <property type="entry name" value="Multihaem_cyt_sf"/>
</dbReference>
<organism evidence="1 2">
    <name type="scientific">Paracoccus aestuarii</name>
    <dbReference type="NCBI Taxonomy" id="453842"/>
    <lineage>
        <taxon>Bacteria</taxon>
        <taxon>Pseudomonadati</taxon>
        <taxon>Pseudomonadota</taxon>
        <taxon>Alphaproteobacteria</taxon>
        <taxon>Rhodobacterales</taxon>
        <taxon>Paracoccaceae</taxon>
        <taxon>Paracoccus</taxon>
    </lineage>
</organism>
<dbReference type="EMBL" id="QZEV01000194">
    <property type="protein sequence ID" value="RJK94507.1"/>
    <property type="molecule type" value="Genomic_DNA"/>
</dbReference>